<dbReference type="PROSITE" id="PS01066">
    <property type="entry name" value="UPP_SYNTHASE"/>
    <property type="match status" value="1"/>
</dbReference>
<reference evidence="3 4" key="1">
    <citation type="submission" date="2024-03" db="EMBL/GenBank/DDBJ databases">
        <title>Mouse gut bacterial collection (mGBC) of GemPharmatech.</title>
        <authorList>
            <person name="He Y."/>
            <person name="Dong L."/>
            <person name="Wu D."/>
            <person name="Gao X."/>
            <person name="Lin Z."/>
        </authorList>
    </citation>
    <scope>NUCLEOTIDE SEQUENCE [LARGE SCALE GENOMIC DNA]</scope>
    <source>
        <strain evidence="3 4">54-13</strain>
    </source>
</reference>
<feature type="active site" description="Proton acceptor" evidence="2">
    <location>
        <position position="69"/>
    </location>
</feature>
<keyword evidence="2" id="KW-0460">Magnesium</keyword>
<feature type="binding site" evidence="2">
    <location>
        <begin position="66"/>
        <end position="68"/>
    </location>
    <ligand>
        <name>substrate</name>
    </ligand>
</feature>
<sequence length="250" mass="28083">MSLTDNIDTDRIPRHVAVIMDGNGRWAKSHGLPRSAGHVEGVNTVRKITEIASELGIGYLTLYTFSTENWGRPKEEVDALMHLIVAAIERETADLIKNNVRLNMIGDFSRMPDFAYNRLCRCIDDTSHCTGLTLVLAISYSSHWEITEAARRIARAVNEGIMSADEITPETVSANLATAGMPDPDLVIRTGGDFRMSNFLLWQAAYAEITVTPTFWPDFTKEDFYHIIAGYQSRERRFGKTSEQIAHDNE</sequence>
<comment type="cofactor">
    <cofactor evidence="2">
        <name>Mg(2+)</name>
        <dbReference type="ChEBI" id="CHEBI:18420"/>
    </cofactor>
    <text evidence="2">Binds 2 magnesium ions per subunit.</text>
</comment>
<dbReference type="EC" id="2.5.1.-" evidence="2"/>
<comment type="subunit">
    <text evidence="2">Homodimer.</text>
</comment>
<accession>A0ABV4CZJ3</accession>
<feature type="binding site" evidence="2">
    <location>
        <begin position="22"/>
        <end position="25"/>
    </location>
    <ligand>
        <name>substrate</name>
    </ligand>
</feature>
<name>A0ABV4CZJ3_9BACT</name>
<comment type="caution">
    <text evidence="3">The sequence shown here is derived from an EMBL/GenBank/DDBJ whole genome shotgun (WGS) entry which is preliminary data.</text>
</comment>
<feature type="binding site" evidence="2">
    <location>
        <position position="189"/>
    </location>
    <ligand>
        <name>substrate</name>
    </ligand>
</feature>
<dbReference type="NCBIfam" id="NF011405">
    <property type="entry name" value="PRK14830.1"/>
    <property type="match status" value="1"/>
</dbReference>
<feature type="binding site" evidence="2">
    <location>
        <position position="208"/>
    </location>
    <ligand>
        <name>Mg(2+)</name>
        <dbReference type="ChEBI" id="CHEBI:18420"/>
    </ligand>
</feature>
<dbReference type="HAMAP" id="MF_01139">
    <property type="entry name" value="ISPT"/>
    <property type="match status" value="1"/>
</dbReference>
<dbReference type="PANTHER" id="PTHR10291:SF0">
    <property type="entry name" value="DEHYDRODOLICHYL DIPHOSPHATE SYNTHASE 2"/>
    <property type="match status" value="1"/>
</dbReference>
<dbReference type="Gene3D" id="3.40.1180.10">
    <property type="entry name" value="Decaprenyl diphosphate synthase-like"/>
    <property type="match status" value="1"/>
</dbReference>
<comment type="function">
    <text evidence="2">Catalyzes the condensation of isopentenyl diphosphate (IPP) with allylic pyrophosphates generating different type of terpenoids.</text>
</comment>
<feature type="active site" evidence="2">
    <location>
        <position position="21"/>
    </location>
</feature>
<dbReference type="SUPFAM" id="SSF64005">
    <property type="entry name" value="Undecaprenyl diphosphate synthase"/>
    <property type="match status" value="1"/>
</dbReference>
<dbReference type="RefSeq" id="WP_121698568.1">
    <property type="nucleotide sequence ID" value="NZ_JBCLPP010000012.1"/>
</dbReference>
<dbReference type="PANTHER" id="PTHR10291">
    <property type="entry name" value="DEHYDRODOLICHYL DIPHOSPHATE SYNTHASE FAMILY MEMBER"/>
    <property type="match status" value="1"/>
</dbReference>
<organism evidence="3 4">
    <name type="scientific">Heminiphilus faecis</name>
    <dbReference type="NCBI Taxonomy" id="2601703"/>
    <lineage>
        <taxon>Bacteria</taxon>
        <taxon>Pseudomonadati</taxon>
        <taxon>Bacteroidota</taxon>
        <taxon>Bacteroidia</taxon>
        <taxon>Bacteroidales</taxon>
        <taxon>Muribaculaceae</taxon>
        <taxon>Heminiphilus</taxon>
    </lineage>
</organism>
<dbReference type="InterPro" id="IPR018520">
    <property type="entry name" value="UPP_synth-like_CS"/>
</dbReference>
<dbReference type="InterPro" id="IPR036424">
    <property type="entry name" value="UPP_synth-like_sf"/>
</dbReference>
<feature type="binding site" evidence="2">
    <location>
        <begin position="195"/>
        <end position="197"/>
    </location>
    <ligand>
        <name>substrate</name>
    </ligand>
</feature>
<gene>
    <name evidence="3" type="ORF">AAK873_05765</name>
</gene>
<protein>
    <recommendedName>
        <fullName evidence="2">Isoprenyl transferase</fullName>
        <ecNumber evidence="2">2.5.1.-</ecNumber>
    </recommendedName>
</protein>
<keyword evidence="1 2" id="KW-0808">Transferase</keyword>
<dbReference type="Pfam" id="PF01255">
    <property type="entry name" value="Prenyltransf"/>
    <property type="match status" value="1"/>
</dbReference>
<evidence type="ECO:0000256" key="1">
    <source>
        <dbReference type="ARBA" id="ARBA00022679"/>
    </source>
</evidence>
<evidence type="ECO:0000256" key="2">
    <source>
        <dbReference type="HAMAP-Rule" id="MF_01139"/>
    </source>
</evidence>
<comment type="similarity">
    <text evidence="2">Belongs to the UPP synthase family.</text>
</comment>
<feature type="binding site" evidence="2">
    <location>
        <position position="72"/>
    </location>
    <ligand>
        <name>substrate</name>
    </ligand>
</feature>
<dbReference type="Proteomes" id="UP001565200">
    <property type="component" value="Unassembled WGS sequence"/>
</dbReference>
<keyword evidence="4" id="KW-1185">Reference proteome</keyword>
<keyword evidence="2" id="KW-0479">Metal-binding</keyword>
<feature type="binding site" evidence="2">
    <location>
        <position position="70"/>
    </location>
    <ligand>
        <name>substrate</name>
    </ligand>
</feature>
<feature type="binding site" evidence="2">
    <location>
        <position position="26"/>
    </location>
    <ligand>
        <name>substrate</name>
    </ligand>
</feature>
<dbReference type="InterPro" id="IPR001441">
    <property type="entry name" value="UPP_synth-like"/>
</dbReference>
<feature type="binding site" evidence="2">
    <location>
        <position position="21"/>
    </location>
    <ligand>
        <name>Mg(2+)</name>
        <dbReference type="ChEBI" id="CHEBI:18420"/>
    </ligand>
</feature>
<feature type="binding site" evidence="2">
    <location>
        <position position="34"/>
    </location>
    <ligand>
        <name>substrate</name>
    </ligand>
</feature>
<dbReference type="EMBL" id="JBCLPP010000012">
    <property type="protein sequence ID" value="MEY8245122.1"/>
    <property type="molecule type" value="Genomic_DNA"/>
</dbReference>
<evidence type="ECO:0000313" key="4">
    <source>
        <dbReference type="Proteomes" id="UP001565200"/>
    </source>
</evidence>
<dbReference type="GO" id="GO:0016740">
    <property type="term" value="F:transferase activity"/>
    <property type="evidence" value="ECO:0007669"/>
    <property type="project" value="UniProtKB-KW"/>
</dbReference>
<dbReference type="NCBIfam" id="TIGR00055">
    <property type="entry name" value="uppS"/>
    <property type="match status" value="1"/>
</dbReference>
<feature type="binding site" evidence="2">
    <location>
        <position position="38"/>
    </location>
    <ligand>
        <name>substrate</name>
    </ligand>
</feature>
<evidence type="ECO:0000313" key="3">
    <source>
        <dbReference type="EMBL" id="MEY8245122.1"/>
    </source>
</evidence>
<dbReference type="CDD" id="cd00475">
    <property type="entry name" value="Cis_IPPS"/>
    <property type="match status" value="1"/>
</dbReference>
<proteinExistence type="inferred from homology"/>